<comment type="caution">
    <text evidence="1">The sequence shown here is derived from an EMBL/GenBank/DDBJ whole genome shotgun (WGS) entry which is preliminary data.</text>
</comment>
<name>A0AAW1XPL3_RUBAR</name>
<protein>
    <recommendedName>
        <fullName evidence="3">CC-NBS-LRR protein</fullName>
    </recommendedName>
</protein>
<sequence length="70" mass="8037">MRTTLTSLRSLEIHDCPELESFPEGGLPRKLETLEITSCGKLVETLKQRCEKDKGEDWPKIAHIPNKYIL</sequence>
<evidence type="ECO:0000313" key="1">
    <source>
        <dbReference type="EMBL" id="KAK9938836.1"/>
    </source>
</evidence>
<dbReference type="EMBL" id="JBEDUW010000003">
    <property type="protein sequence ID" value="KAK9938836.1"/>
    <property type="molecule type" value="Genomic_DNA"/>
</dbReference>
<reference evidence="1 2" key="1">
    <citation type="journal article" date="2023" name="G3 (Bethesda)">
        <title>A chromosome-length genome assembly and annotation of blackberry (Rubus argutus, cv. 'Hillquist').</title>
        <authorList>
            <person name="Bruna T."/>
            <person name="Aryal R."/>
            <person name="Dudchenko O."/>
            <person name="Sargent D.J."/>
            <person name="Mead D."/>
            <person name="Buti M."/>
            <person name="Cavallini A."/>
            <person name="Hytonen T."/>
            <person name="Andres J."/>
            <person name="Pham M."/>
            <person name="Weisz D."/>
            <person name="Mascagni F."/>
            <person name="Usai G."/>
            <person name="Natali L."/>
            <person name="Bassil N."/>
            <person name="Fernandez G.E."/>
            <person name="Lomsadze A."/>
            <person name="Armour M."/>
            <person name="Olukolu B."/>
            <person name="Poorten T."/>
            <person name="Britton C."/>
            <person name="Davik J."/>
            <person name="Ashrafi H."/>
            <person name="Aiden E.L."/>
            <person name="Borodovsky M."/>
            <person name="Worthington M."/>
        </authorList>
    </citation>
    <scope>NUCLEOTIDE SEQUENCE [LARGE SCALE GENOMIC DNA]</scope>
    <source>
        <strain evidence="1">PI 553951</strain>
    </source>
</reference>
<proteinExistence type="predicted"/>
<organism evidence="1 2">
    <name type="scientific">Rubus argutus</name>
    <name type="common">Southern blackberry</name>
    <dbReference type="NCBI Taxonomy" id="59490"/>
    <lineage>
        <taxon>Eukaryota</taxon>
        <taxon>Viridiplantae</taxon>
        <taxon>Streptophyta</taxon>
        <taxon>Embryophyta</taxon>
        <taxon>Tracheophyta</taxon>
        <taxon>Spermatophyta</taxon>
        <taxon>Magnoliopsida</taxon>
        <taxon>eudicotyledons</taxon>
        <taxon>Gunneridae</taxon>
        <taxon>Pentapetalae</taxon>
        <taxon>rosids</taxon>
        <taxon>fabids</taxon>
        <taxon>Rosales</taxon>
        <taxon>Rosaceae</taxon>
        <taxon>Rosoideae</taxon>
        <taxon>Rosoideae incertae sedis</taxon>
        <taxon>Rubus</taxon>
    </lineage>
</organism>
<dbReference type="InterPro" id="IPR032675">
    <property type="entry name" value="LRR_dom_sf"/>
</dbReference>
<dbReference type="Gene3D" id="3.80.10.10">
    <property type="entry name" value="Ribonuclease Inhibitor"/>
    <property type="match status" value="1"/>
</dbReference>
<evidence type="ECO:0000313" key="2">
    <source>
        <dbReference type="Proteomes" id="UP001457282"/>
    </source>
</evidence>
<gene>
    <name evidence="1" type="ORF">M0R45_015554</name>
</gene>
<dbReference type="AlphaFoldDB" id="A0AAW1XPL3"/>
<keyword evidence="2" id="KW-1185">Reference proteome</keyword>
<evidence type="ECO:0008006" key="3">
    <source>
        <dbReference type="Google" id="ProtNLM"/>
    </source>
</evidence>
<dbReference type="Proteomes" id="UP001457282">
    <property type="component" value="Unassembled WGS sequence"/>
</dbReference>
<accession>A0AAW1XPL3</accession>